<protein>
    <recommendedName>
        <fullName evidence="1">Protein kinase domain-containing protein</fullName>
    </recommendedName>
</protein>
<evidence type="ECO:0000313" key="2">
    <source>
        <dbReference type="EMBL" id="OMJ65275.1"/>
    </source>
</evidence>
<comment type="caution">
    <text evidence="2">The sequence shown here is derived from an EMBL/GenBank/DDBJ whole genome shotgun (WGS) entry which is preliminary data.</text>
</comment>
<dbReference type="SUPFAM" id="SSF56112">
    <property type="entry name" value="Protein kinase-like (PK-like)"/>
    <property type="match status" value="1"/>
</dbReference>
<accession>A0A1R2ALH2</accession>
<name>A0A1R2ALH2_9CILI</name>
<dbReference type="GO" id="GO:0005524">
    <property type="term" value="F:ATP binding"/>
    <property type="evidence" value="ECO:0007669"/>
    <property type="project" value="InterPro"/>
</dbReference>
<dbReference type="AlphaFoldDB" id="A0A1R2ALH2"/>
<dbReference type="OrthoDB" id="3173976at2759"/>
<dbReference type="SMART" id="SM00220">
    <property type="entry name" value="S_TKc"/>
    <property type="match status" value="1"/>
</dbReference>
<dbReference type="GO" id="GO:0004672">
    <property type="term" value="F:protein kinase activity"/>
    <property type="evidence" value="ECO:0007669"/>
    <property type="project" value="InterPro"/>
</dbReference>
<dbReference type="InterPro" id="IPR008266">
    <property type="entry name" value="Tyr_kinase_AS"/>
</dbReference>
<dbReference type="Gene3D" id="1.10.510.10">
    <property type="entry name" value="Transferase(Phosphotransferase) domain 1"/>
    <property type="match status" value="1"/>
</dbReference>
<dbReference type="PROSITE" id="PS50011">
    <property type="entry name" value="PROTEIN_KINASE_DOM"/>
    <property type="match status" value="1"/>
</dbReference>
<sequence length="247" mass="28908">MFPQIYYFSSVENSFDNYIFIGTEHGGSTLVDYMKNQNVGYIEIKKIFYNLIKAFHYLKEKNIVHNDITPINIVVKSPDEIKMIDFEISFKCIKKYEGSAFHKFTPSKYANELYLSPELRAQRRMPDMIICVLYDPFKSDVFSLGLSILSACGIDVTNLNCFGQGYEVFIKSMLTISYGYIAYDSLKRISYRLIREELQKAIDEAIKKFPYDILRNTLRRMLEVDIVERATIDEIYKDAKFYVGIFN</sequence>
<dbReference type="PANTHER" id="PTHR24362:SF309">
    <property type="entry name" value="PROTEIN KINASE DOMAIN-CONTAINING PROTEIN"/>
    <property type="match status" value="1"/>
</dbReference>
<dbReference type="Proteomes" id="UP000187209">
    <property type="component" value="Unassembled WGS sequence"/>
</dbReference>
<proteinExistence type="predicted"/>
<gene>
    <name evidence="2" type="ORF">SteCoe_38639</name>
</gene>
<evidence type="ECO:0000259" key="1">
    <source>
        <dbReference type="PROSITE" id="PS50011"/>
    </source>
</evidence>
<feature type="domain" description="Protein kinase" evidence="1">
    <location>
        <begin position="1"/>
        <end position="242"/>
    </location>
</feature>
<evidence type="ECO:0000313" key="3">
    <source>
        <dbReference type="Proteomes" id="UP000187209"/>
    </source>
</evidence>
<dbReference type="PROSITE" id="PS00109">
    <property type="entry name" value="PROTEIN_KINASE_TYR"/>
    <property type="match status" value="1"/>
</dbReference>
<dbReference type="InterPro" id="IPR011009">
    <property type="entry name" value="Kinase-like_dom_sf"/>
</dbReference>
<dbReference type="EMBL" id="MPUH01002272">
    <property type="protein sequence ID" value="OMJ65275.1"/>
    <property type="molecule type" value="Genomic_DNA"/>
</dbReference>
<dbReference type="Pfam" id="PF00069">
    <property type="entry name" value="Pkinase"/>
    <property type="match status" value="1"/>
</dbReference>
<dbReference type="PANTHER" id="PTHR24362">
    <property type="entry name" value="SERINE/THREONINE-PROTEIN KINASE NEK"/>
    <property type="match status" value="1"/>
</dbReference>
<reference evidence="2 3" key="1">
    <citation type="submission" date="2016-11" db="EMBL/GenBank/DDBJ databases">
        <title>The macronuclear genome of Stentor coeruleus: a giant cell with tiny introns.</title>
        <authorList>
            <person name="Slabodnick M."/>
            <person name="Ruby J.G."/>
            <person name="Reiff S.B."/>
            <person name="Swart E.C."/>
            <person name="Gosai S."/>
            <person name="Prabakaran S."/>
            <person name="Witkowska E."/>
            <person name="Larue G.E."/>
            <person name="Fisher S."/>
            <person name="Freeman R.M."/>
            <person name="Gunawardena J."/>
            <person name="Chu W."/>
            <person name="Stover N.A."/>
            <person name="Gregory B.D."/>
            <person name="Nowacki M."/>
            <person name="Derisi J."/>
            <person name="Roy S.W."/>
            <person name="Marshall W.F."/>
            <person name="Sood P."/>
        </authorList>
    </citation>
    <scope>NUCLEOTIDE SEQUENCE [LARGE SCALE GENOMIC DNA]</scope>
    <source>
        <strain evidence="2">WM001</strain>
    </source>
</reference>
<dbReference type="InterPro" id="IPR000719">
    <property type="entry name" value="Prot_kinase_dom"/>
</dbReference>
<keyword evidence="3" id="KW-1185">Reference proteome</keyword>
<organism evidence="2 3">
    <name type="scientific">Stentor coeruleus</name>
    <dbReference type="NCBI Taxonomy" id="5963"/>
    <lineage>
        <taxon>Eukaryota</taxon>
        <taxon>Sar</taxon>
        <taxon>Alveolata</taxon>
        <taxon>Ciliophora</taxon>
        <taxon>Postciliodesmatophora</taxon>
        <taxon>Heterotrichea</taxon>
        <taxon>Heterotrichida</taxon>
        <taxon>Stentoridae</taxon>
        <taxon>Stentor</taxon>
    </lineage>
</organism>